<evidence type="ECO:0000313" key="1">
    <source>
        <dbReference type="EMBL" id="MCA9387040.1"/>
    </source>
</evidence>
<dbReference type="Proteomes" id="UP000714915">
    <property type="component" value="Unassembled WGS sequence"/>
</dbReference>
<protein>
    <submittedName>
        <fullName evidence="1">Four helix bundle protein</fullName>
    </submittedName>
</protein>
<reference evidence="1" key="1">
    <citation type="submission" date="2020-04" db="EMBL/GenBank/DDBJ databases">
        <authorList>
            <person name="Zhang T."/>
        </authorList>
    </citation>
    <scope>NUCLEOTIDE SEQUENCE</scope>
    <source>
        <strain evidence="1">HKST-UBA09</strain>
    </source>
</reference>
<comment type="caution">
    <text evidence="1">The sequence shown here is derived from an EMBL/GenBank/DDBJ whole genome shotgun (WGS) entry which is preliminary data.</text>
</comment>
<organism evidence="1 2">
    <name type="scientific">Candidatus Dojkabacteria bacterium</name>
    <dbReference type="NCBI Taxonomy" id="2099670"/>
    <lineage>
        <taxon>Bacteria</taxon>
        <taxon>Candidatus Dojkabacteria</taxon>
    </lineage>
</organism>
<dbReference type="CDD" id="cd16377">
    <property type="entry name" value="23S_rRNA_IVP_like"/>
    <property type="match status" value="1"/>
</dbReference>
<dbReference type="Gene3D" id="1.20.1440.60">
    <property type="entry name" value="23S rRNA-intervening sequence"/>
    <property type="match status" value="1"/>
</dbReference>
<dbReference type="InterPro" id="IPR036583">
    <property type="entry name" value="23S_rRNA_IVS_sf"/>
</dbReference>
<evidence type="ECO:0000313" key="2">
    <source>
        <dbReference type="Proteomes" id="UP000714915"/>
    </source>
</evidence>
<dbReference type="EMBL" id="JAGQLF010000039">
    <property type="protein sequence ID" value="MCA9387040.1"/>
    <property type="molecule type" value="Genomic_DNA"/>
</dbReference>
<accession>A0A955RLS8</accession>
<dbReference type="InterPro" id="IPR012657">
    <property type="entry name" value="23S_rRNA-intervening_sequence"/>
</dbReference>
<dbReference type="PANTHER" id="PTHR38471:SF2">
    <property type="entry name" value="FOUR HELIX BUNDLE PROTEIN"/>
    <property type="match status" value="1"/>
</dbReference>
<name>A0A955RLS8_9BACT</name>
<sequence>MYKLTDTFPKEERFSLVQQLRRCSSSISANIVEGACRNTDADFAHFLQISLGSASETKYFLLLSKDLGYIQEHIYLKLSTLTDETMKMLSSLISFLKANR</sequence>
<dbReference type="NCBIfam" id="TIGR02436">
    <property type="entry name" value="four helix bundle protein"/>
    <property type="match status" value="1"/>
</dbReference>
<reference evidence="1" key="2">
    <citation type="journal article" date="2021" name="Microbiome">
        <title>Successional dynamics and alternative stable states in a saline activated sludge microbial community over 9 years.</title>
        <authorList>
            <person name="Wang Y."/>
            <person name="Ye J."/>
            <person name="Ju F."/>
            <person name="Liu L."/>
            <person name="Boyd J.A."/>
            <person name="Deng Y."/>
            <person name="Parks D.H."/>
            <person name="Jiang X."/>
            <person name="Yin X."/>
            <person name="Woodcroft B.J."/>
            <person name="Tyson G.W."/>
            <person name="Hugenholtz P."/>
            <person name="Polz M.F."/>
            <person name="Zhang T."/>
        </authorList>
    </citation>
    <scope>NUCLEOTIDE SEQUENCE</scope>
    <source>
        <strain evidence="1">HKST-UBA09</strain>
    </source>
</reference>
<dbReference type="SUPFAM" id="SSF158446">
    <property type="entry name" value="IVS-encoded protein-like"/>
    <property type="match status" value="1"/>
</dbReference>
<dbReference type="Pfam" id="PF05635">
    <property type="entry name" value="23S_rRNA_IVP"/>
    <property type="match status" value="1"/>
</dbReference>
<gene>
    <name evidence="1" type="ORF">KC669_03325</name>
</gene>
<dbReference type="PANTHER" id="PTHR38471">
    <property type="entry name" value="FOUR HELIX BUNDLE PROTEIN"/>
    <property type="match status" value="1"/>
</dbReference>
<proteinExistence type="predicted"/>
<dbReference type="AlphaFoldDB" id="A0A955RLS8"/>